<dbReference type="EMBL" id="JALLPB020000532">
    <property type="protein sequence ID" value="KAL3808197.1"/>
    <property type="molecule type" value="Genomic_DNA"/>
</dbReference>
<dbReference type="AlphaFoldDB" id="A0ABD3R5E9"/>
<name>A0ABD3R5E9_9STRA</name>
<comment type="caution">
    <text evidence="2">The sequence shown here is derived from an EMBL/GenBank/DDBJ whole genome shotgun (WGS) entry which is preliminary data.</text>
</comment>
<reference evidence="2 3" key="1">
    <citation type="submission" date="2024-10" db="EMBL/GenBank/DDBJ databases">
        <title>Updated reference genomes for cyclostephanoid diatoms.</title>
        <authorList>
            <person name="Roberts W.R."/>
            <person name="Alverson A.J."/>
        </authorList>
    </citation>
    <scope>NUCLEOTIDE SEQUENCE [LARGE SCALE GENOMIC DNA]</scope>
    <source>
        <strain evidence="2 3">AJA228-03</strain>
    </source>
</reference>
<proteinExistence type="predicted"/>
<sequence>MPPIVHLPGPDWTTKLVKGARQNNNHWITPIRRIEFKRYKKACEFEKLRKIYENDEVRAWNEFRRIVGKNTCVVSPFQYDEPGPNWIFKLVKDCGQNRSHWISPIRRIEFKRYKQACIFEDLRRKCDNDEVVAWNEFRRIVGKNTCVVAPYEYDEIQQQSRRKMTPICDRCEDRDVEDGDVVEHSAPTDSGGQGQRVDGARRPPPSREDLLRSPSSDVVSKDESADQCKRRKMVLGGSLAGRPPPKFVALAATATQTLVENYDEEIRGGGTTKAKSPPLSPPKGVGDNYDDGLKVENVNSAEGGVFGVDEERATAGRESSIYSSFFDSYWEMIDK</sequence>
<evidence type="ECO:0000256" key="1">
    <source>
        <dbReference type="SAM" id="MobiDB-lite"/>
    </source>
</evidence>
<accession>A0ABD3R5E9</accession>
<evidence type="ECO:0000313" key="3">
    <source>
        <dbReference type="Proteomes" id="UP001530377"/>
    </source>
</evidence>
<feature type="region of interest" description="Disordered" evidence="1">
    <location>
        <begin position="178"/>
        <end position="227"/>
    </location>
</feature>
<gene>
    <name evidence="2" type="ORF">ACHAXA_007925</name>
</gene>
<organism evidence="2 3">
    <name type="scientific">Cyclostephanos tholiformis</name>
    <dbReference type="NCBI Taxonomy" id="382380"/>
    <lineage>
        <taxon>Eukaryota</taxon>
        <taxon>Sar</taxon>
        <taxon>Stramenopiles</taxon>
        <taxon>Ochrophyta</taxon>
        <taxon>Bacillariophyta</taxon>
        <taxon>Coscinodiscophyceae</taxon>
        <taxon>Thalassiosirophycidae</taxon>
        <taxon>Stephanodiscales</taxon>
        <taxon>Stephanodiscaceae</taxon>
        <taxon>Cyclostephanos</taxon>
    </lineage>
</organism>
<dbReference type="Proteomes" id="UP001530377">
    <property type="component" value="Unassembled WGS sequence"/>
</dbReference>
<keyword evidence="3" id="KW-1185">Reference proteome</keyword>
<feature type="compositionally biased region" description="Basic and acidic residues" evidence="1">
    <location>
        <begin position="198"/>
        <end position="211"/>
    </location>
</feature>
<protein>
    <submittedName>
        <fullName evidence="2">Uncharacterized protein</fullName>
    </submittedName>
</protein>
<feature type="region of interest" description="Disordered" evidence="1">
    <location>
        <begin position="266"/>
        <end position="290"/>
    </location>
</feature>
<evidence type="ECO:0000313" key="2">
    <source>
        <dbReference type="EMBL" id="KAL3808197.1"/>
    </source>
</evidence>